<evidence type="ECO:0000313" key="3">
    <source>
        <dbReference type="Proteomes" id="UP000794436"/>
    </source>
</evidence>
<evidence type="ECO:0000313" key="2">
    <source>
        <dbReference type="EMBL" id="TMW60311.1"/>
    </source>
</evidence>
<reference evidence="2" key="1">
    <citation type="submission" date="2019-03" db="EMBL/GenBank/DDBJ databases">
        <title>Long read genome sequence of the mycoparasitic Pythium oligandrum ATCC 38472 isolated from sugarbeet rhizosphere.</title>
        <authorList>
            <person name="Gaulin E."/>
        </authorList>
    </citation>
    <scope>NUCLEOTIDE SEQUENCE</scope>
    <source>
        <strain evidence="2">ATCC 38472_TT</strain>
    </source>
</reference>
<dbReference type="AlphaFoldDB" id="A0A8K1CCB0"/>
<feature type="compositionally biased region" description="Basic and acidic residues" evidence="1">
    <location>
        <begin position="108"/>
        <end position="118"/>
    </location>
</feature>
<feature type="region of interest" description="Disordered" evidence="1">
    <location>
        <begin position="97"/>
        <end position="148"/>
    </location>
</feature>
<sequence>MNMTTVLPPYEARRRRSTWPDSVRLDSEVKALDEEQGEWILCRTCADHYEKTQRGRKPNDPEGFKVKMNGRFQEAAWIMHKSRVVAHRLLLTSNGADPARFLNDADDLDSRKRPHEAITSEETQDISNGTDNEELESDPNNRVGEQPRPVHFFVEDMKMDEDDADEPASFAPNAPSAMLPATHVDENALLLMNIPRTGWKCPGIVPDGYYNENAESVHAFAKYYVGSYRINIVRDIRTDRVMLFSHDCENQVIQRDRPTQSIACHKCCEVWSHRKSFRRVLKKMARYVLVEDILRRSWAVSDTELMLLSRFKHASGANLNIEGRKLKDAVIAVLRHYSSSHTRRVIDAGDEQLPESDHGQEDQTILDDSDSLHDAENQASFEGLEGTMRELHRIDPHAPKIVDARSSSTECDRARFRFGSDQLIRQLLARRNGGVGSSHAET</sequence>
<protein>
    <submittedName>
        <fullName evidence="2">Uncharacterized protein</fullName>
    </submittedName>
</protein>
<organism evidence="2 3">
    <name type="scientific">Pythium oligandrum</name>
    <name type="common">Mycoparasitic fungus</name>
    <dbReference type="NCBI Taxonomy" id="41045"/>
    <lineage>
        <taxon>Eukaryota</taxon>
        <taxon>Sar</taxon>
        <taxon>Stramenopiles</taxon>
        <taxon>Oomycota</taxon>
        <taxon>Peronosporomycetes</taxon>
        <taxon>Pythiales</taxon>
        <taxon>Pythiaceae</taxon>
        <taxon>Pythium</taxon>
    </lineage>
</organism>
<name>A0A8K1CCB0_PYTOL</name>
<accession>A0A8K1CCB0</accession>
<gene>
    <name evidence="2" type="ORF">Poli38472_000353</name>
</gene>
<dbReference type="Proteomes" id="UP000794436">
    <property type="component" value="Unassembled WGS sequence"/>
</dbReference>
<evidence type="ECO:0000256" key="1">
    <source>
        <dbReference type="SAM" id="MobiDB-lite"/>
    </source>
</evidence>
<proteinExistence type="predicted"/>
<comment type="caution">
    <text evidence="2">The sequence shown here is derived from an EMBL/GenBank/DDBJ whole genome shotgun (WGS) entry which is preliminary data.</text>
</comment>
<dbReference type="EMBL" id="SPLM01000108">
    <property type="protein sequence ID" value="TMW60311.1"/>
    <property type="molecule type" value="Genomic_DNA"/>
</dbReference>
<dbReference type="OrthoDB" id="127166at2759"/>
<keyword evidence="3" id="KW-1185">Reference proteome</keyword>